<dbReference type="RefSeq" id="WP_105715073.1">
    <property type="nucleotide sequence ID" value="NZ_PVBQ01000001.1"/>
</dbReference>
<dbReference type="SUPFAM" id="SSF51126">
    <property type="entry name" value="Pectin lyase-like"/>
    <property type="match status" value="1"/>
</dbReference>
<evidence type="ECO:0000313" key="5">
    <source>
        <dbReference type="EMBL" id="PRD49233.1"/>
    </source>
</evidence>
<sequence>MVKPAYIFLLPFFITVLGYSTVVGQKRATPPDWHTKVGAQSKPSKTKEFFVNDYGGQHDGITLNTEAIQAAIDDCAKDGGGIVRFQPGSYLTGSIFVKRNVHLRIDSNVTLLGSQDIHDYKVIDTRVAGIEMQWPAALINVLNQENAAISGTGLIHAQGKPFWEQYWRMRTEEYEPKGLRWIVDYDARRPRTILVSNAKNVTLEDLEIQQAGFWTVQILYSTYVTIDGLIINNNVDGHGPSTDGIDIDSSSWILVQNTDIDCNDDNFCIKAGRDADGLRVNRPAEYIIIRDCFARRGAGLLTLGSETSGGIRHVYATNIQGSGTKNCLNIKSATTRGGTVEDILLENVKMDSVGVVLQINMNWNPSYSYSKLPEGYNYNEIPEHWKTLLQPVEPAERGIPTFRNITMRNVQIKGANRAINVEGLPSSWVEQITLQNVSIEAKEAGKIRYSKNWNVQDFKLEIKDGSVVAKQHTANISL</sequence>
<dbReference type="Gene3D" id="2.160.20.10">
    <property type="entry name" value="Single-stranded right-handed beta-helix, Pectin lyase-like"/>
    <property type="match status" value="1"/>
</dbReference>
<protein>
    <submittedName>
        <fullName evidence="5">Exo-poly-alpha-D-galacturonosidase</fullName>
    </submittedName>
</protein>
<keyword evidence="2 4" id="KW-0378">Hydrolase</keyword>
<dbReference type="EMBL" id="PVBQ01000001">
    <property type="protein sequence ID" value="PRD49233.1"/>
    <property type="molecule type" value="Genomic_DNA"/>
</dbReference>
<dbReference type="GO" id="GO:0004650">
    <property type="term" value="F:polygalacturonase activity"/>
    <property type="evidence" value="ECO:0007669"/>
    <property type="project" value="InterPro"/>
</dbReference>
<dbReference type="Pfam" id="PF00295">
    <property type="entry name" value="Glyco_hydro_28"/>
    <property type="match status" value="1"/>
</dbReference>
<name>A0A2S9J8W5_9SPHI</name>
<evidence type="ECO:0000256" key="1">
    <source>
        <dbReference type="ARBA" id="ARBA00008834"/>
    </source>
</evidence>
<dbReference type="AlphaFoldDB" id="A0A2S9J8W5"/>
<keyword evidence="3 4" id="KW-0326">Glycosidase</keyword>
<comment type="caution">
    <text evidence="5">The sequence shown here is derived from an EMBL/GenBank/DDBJ whole genome shotgun (WGS) entry which is preliminary data.</text>
</comment>
<dbReference type="OrthoDB" id="9795222at2"/>
<gene>
    <name evidence="5" type="ORF">C5745_00965</name>
</gene>
<reference evidence="5 6" key="1">
    <citation type="submission" date="2018-02" db="EMBL/GenBank/DDBJ databases">
        <title>The draft genome of Sphingobacterium sp. 5JN-11.</title>
        <authorList>
            <person name="Liu L."/>
            <person name="Li L."/>
            <person name="Liang L."/>
            <person name="Zhang X."/>
            <person name="Wang T."/>
        </authorList>
    </citation>
    <scope>NUCLEOTIDE SEQUENCE [LARGE SCALE GENOMIC DNA]</scope>
    <source>
        <strain evidence="5 6">5JN-11</strain>
    </source>
</reference>
<evidence type="ECO:0000256" key="2">
    <source>
        <dbReference type="ARBA" id="ARBA00022801"/>
    </source>
</evidence>
<evidence type="ECO:0000256" key="3">
    <source>
        <dbReference type="ARBA" id="ARBA00023295"/>
    </source>
</evidence>
<dbReference type="InterPro" id="IPR051801">
    <property type="entry name" value="GH28_Enzymes"/>
</dbReference>
<proteinExistence type="inferred from homology"/>
<accession>A0A2S9J8W5</accession>
<dbReference type="Proteomes" id="UP000239711">
    <property type="component" value="Unassembled WGS sequence"/>
</dbReference>
<dbReference type="InterPro" id="IPR012334">
    <property type="entry name" value="Pectin_lyas_fold"/>
</dbReference>
<dbReference type="PANTHER" id="PTHR31339:SF9">
    <property type="entry name" value="PLASMIN AND FIBRONECTIN-BINDING PROTEIN A"/>
    <property type="match status" value="1"/>
</dbReference>
<evidence type="ECO:0000313" key="6">
    <source>
        <dbReference type="Proteomes" id="UP000239711"/>
    </source>
</evidence>
<dbReference type="PANTHER" id="PTHR31339">
    <property type="entry name" value="PECTIN LYASE-RELATED"/>
    <property type="match status" value="1"/>
</dbReference>
<dbReference type="InterPro" id="IPR000743">
    <property type="entry name" value="Glyco_hydro_28"/>
</dbReference>
<keyword evidence="6" id="KW-1185">Reference proteome</keyword>
<evidence type="ECO:0000256" key="4">
    <source>
        <dbReference type="RuleBase" id="RU361169"/>
    </source>
</evidence>
<comment type="similarity">
    <text evidence="1 4">Belongs to the glycosyl hydrolase 28 family.</text>
</comment>
<dbReference type="InterPro" id="IPR011050">
    <property type="entry name" value="Pectin_lyase_fold/virulence"/>
</dbReference>
<dbReference type="GO" id="GO:0005975">
    <property type="term" value="P:carbohydrate metabolic process"/>
    <property type="evidence" value="ECO:0007669"/>
    <property type="project" value="InterPro"/>
</dbReference>
<organism evidence="5 6">
    <name type="scientific">Sphingobacterium haloxyli</name>
    <dbReference type="NCBI Taxonomy" id="2100533"/>
    <lineage>
        <taxon>Bacteria</taxon>
        <taxon>Pseudomonadati</taxon>
        <taxon>Bacteroidota</taxon>
        <taxon>Sphingobacteriia</taxon>
        <taxon>Sphingobacteriales</taxon>
        <taxon>Sphingobacteriaceae</taxon>
        <taxon>Sphingobacterium</taxon>
    </lineage>
</organism>